<accession>A0A8S9LQ64</accession>
<organism evidence="2 3">
    <name type="scientific">Brassica cretica</name>
    <name type="common">Mustard</name>
    <dbReference type="NCBI Taxonomy" id="69181"/>
    <lineage>
        <taxon>Eukaryota</taxon>
        <taxon>Viridiplantae</taxon>
        <taxon>Streptophyta</taxon>
        <taxon>Embryophyta</taxon>
        <taxon>Tracheophyta</taxon>
        <taxon>Spermatophyta</taxon>
        <taxon>Magnoliopsida</taxon>
        <taxon>eudicotyledons</taxon>
        <taxon>Gunneridae</taxon>
        <taxon>Pentapetalae</taxon>
        <taxon>rosids</taxon>
        <taxon>malvids</taxon>
        <taxon>Brassicales</taxon>
        <taxon>Brassicaceae</taxon>
        <taxon>Brassiceae</taxon>
        <taxon>Brassica</taxon>
    </lineage>
</organism>
<keyword evidence="1" id="KW-0812">Transmembrane</keyword>
<name>A0A8S9LQ64_BRACR</name>
<proteinExistence type="predicted"/>
<dbReference type="PROSITE" id="PS51257">
    <property type="entry name" value="PROKAR_LIPOPROTEIN"/>
    <property type="match status" value="1"/>
</dbReference>
<dbReference type="EMBL" id="QGKW02000276">
    <property type="protein sequence ID" value="KAF2608672.1"/>
    <property type="molecule type" value="Genomic_DNA"/>
</dbReference>
<evidence type="ECO:0000313" key="2">
    <source>
        <dbReference type="EMBL" id="KAF2608672.1"/>
    </source>
</evidence>
<dbReference type="AlphaFoldDB" id="A0A8S9LQ64"/>
<reference evidence="2" key="1">
    <citation type="submission" date="2019-12" db="EMBL/GenBank/DDBJ databases">
        <title>Genome sequencing and annotation of Brassica cretica.</title>
        <authorList>
            <person name="Studholme D.J."/>
            <person name="Sarris P.F."/>
        </authorList>
    </citation>
    <scope>NUCLEOTIDE SEQUENCE</scope>
    <source>
        <strain evidence="2">PFS-001/15</strain>
        <tissue evidence="2">Leaf</tissue>
    </source>
</reference>
<evidence type="ECO:0000256" key="1">
    <source>
        <dbReference type="SAM" id="Phobius"/>
    </source>
</evidence>
<feature type="transmembrane region" description="Helical" evidence="1">
    <location>
        <begin position="7"/>
        <end position="32"/>
    </location>
</feature>
<comment type="caution">
    <text evidence="2">The sequence shown here is derived from an EMBL/GenBank/DDBJ whole genome shotgun (WGS) entry which is preliminary data.</text>
</comment>
<keyword evidence="1" id="KW-1133">Transmembrane helix</keyword>
<protein>
    <submittedName>
        <fullName evidence="2">Uncharacterized protein</fullName>
    </submittedName>
</protein>
<sequence>MTRSEEWLLYSSNLAASLIGISFSFSFSSFILSSCLNFCRWCGSRSTDLAHDGVFLACRACRSGHCYLCHGVKHFPALCLELDKFSRRNESLVRPLIPSGVTMCEMMMTHLDLTMRAVKRLKNKFVHNANVELAEVFLSHPHLPHAIIEVMVDAIELGRWLYVVFLFHPRLEQLVRPAFSRMVKSFSLLFTGFPKPLSDPQNWDLSSLRRALGESMSEVLFLLLEYRKGAVGFGEASGSGGSRAEKTKRGGPCFCWRRNDTGSSAGKEHVYGEKAVAGGGDECVFAGEDTVGSCSAGKEPVAGGRAEFAFCGEDYFARGRGYWSSAAVGEYLEALLYVATCWMSKHSRR</sequence>
<evidence type="ECO:0000313" key="3">
    <source>
        <dbReference type="Proteomes" id="UP000712281"/>
    </source>
</evidence>
<keyword evidence="1" id="KW-0472">Membrane</keyword>
<dbReference type="Proteomes" id="UP000712281">
    <property type="component" value="Unassembled WGS sequence"/>
</dbReference>
<gene>
    <name evidence="2" type="ORF">F2Q68_00045049</name>
</gene>